<protein>
    <recommendedName>
        <fullName evidence="3">Carboxypeptidase regulatory-like domain-containing protein</fullName>
    </recommendedName>
</protein>
<sequence length="276" mass="30123">MLSNEKGEFVFEHLPAGSFRVAVRSKGMETFASNDIVLPAGRRFELPLIELPFAPTNTEVQVVVTEEAIAQEQMKAEEKQRILGILPNFYTSYIWNAAPLRPKQKFELSLKSVTDPVAIAAVAVSAGIEQANNTFPGYGQGAEGYAKRFGAGYADRTIGRLLSSAVFPSIFRQDPRYFYRGTGSIKSRALYAIGSALICKGDNGELQPNYSHVLGNFAAAGISNLYRAQEDRTASLTIRNGFILTAGNAATNLIREFISRKISSNVPSYAQGKPLE</sequence>
<comment type="caution">
    <text evidence="1">The sequence shown here is derived from an EMBL/GenBank/DDBJ whole genome shotgun (WGS) entry which is preliminary data.</text>
</comment>
<proteinExistence type="predicted"/>
<keyword evidence="2" id="KW-1185">Reference proteome</keyword>
<evidence type="ECO:0000313" key="2">
    <source>
        <dbReference type="Proteomes" id="UP000289437"/>
    </source>
</evidence>
<accession>A0A4Q0T451</accession>
<dbReference type="EMBL" id="RDSM01000002">
    <property type="protein sequence ID" value="RXH56326.1"/>
    <property type="molecule type" value="Genomic_DNA"/>
</dbReference>
<reference evidence="2" key="2">
    <citation type="submission" date="2019-02" db="EMBL/GenBank/DDBJ databases">
        <title>Granulicella sibirica sp. nov., a psychrotolerant acidobacterium isolated from an organic soil layer in forested tundra, West Siberia.</title>
        <authorList>
            <person name="Oshkin I.Y."/>
            <person name="Kulichevskaya I.S."/>
            <person name="Rijpstra W.I.C."/>
            <person name="Sinninghe Damste J.S."/>
            <person name="Rakitin A.L."/>
            <person name="Ravin N.V."/>
            <person name="Dedysh S.N."/>
        </authorList>
    </citation>
    <scope>NUCLEOTIDE SEQUENCE [LARGE SCALE GENOMIC DNA]</scope>
    <source>
        <strain evidence="2">AF10</strain>
    </source>
</reference>
<dbReference type="Proteomes" id="UP000289437">
    <property type="component" value="Unassembled WGS sequence"/>
</dbReference>
<gene>
    <name evidence="1" type="ORF">GRAN_3183</name>
</gene>
<reference evidence="1 2" key="1">
    <citation type="submission" date="2018-11" db="EMBL/GenBank/DDBJ databases">
        <authorList>
            <person name="Mardanov A.V."/>
            <person name="Ravin N.V."/>
            <person name="Dedysh S.N."/>
        </authorList>
    </citation>
    <scope>NUCLEOTIDE SEQUENCE [LARGE SCALE GENOMIC DNA]</scope>
    <source>
        <strain evidence="1 2">AF10</strain>
    </source>
</reference>
<organism evidence="1 2">
    <name type="scientific">Granulicella sibirica</name>
    <dbReference type="NCBI Taxonomy" id="2479048"/>
    <lineage>
        <taxon>Bacteria</taxon>
        <taxon>Pseudomonadati</taxon>
        <taxon>Acidobacteriota</taxon>
        <taxon>Terriglobia</taxon>
        <taxon>Terriglobales</taxon>
        <taxon>Acidobacteriaceae</taxon>
        <taxon>Granulicella</taxon>
    </lineage>
</organism>
<evidence type="ECO:0008006" key="3">
    <source>
        <dbReference type="Google" id="ProtNLM"/>
    </source>
</evidence>
<name>A0A4Q0T451_9BACT</name>
<dbReference type="AlphaFoldDB" id="A0A4Q0T451"/>
<evidence type="ECO:0000313" key="1">
    <source>
        <dbReference type="EMBL" id="RXH56326.1"/>
    </source>
</evidence>